<dbReference type="EMBL" id="SIHO01000002">
    <property type="protein sequence ID" value="TFU03299.1"/>
    <property type="molecule type" value="Genomic_DNA"/>
</dbReference>
<dbReference type="GO" id="GO:0016491">
    <property type="term" value="F:oxidoreductase activity"/>
    <property type="evidence" value="ECO:0007669"/>
    <property type="project" value="InterPro"/>
</dbReference>
<comment type="caution">
    <text evidence="2">The sequence shown here is derived from an EMBL/GenBank/DDBJ whole genome shotgun (WGS) entry which is preliminary data.</text>
</comment>
<name>A0A4Y9EPM6_9SPHN</name>
<accession>A0A4Y9EPM6</accession>
<dbReference type="Proteomes" id="UP000297737">
    <property type="component" value="Unassembled WGS sequence"/>
</dbReference>
<dbReference type="InterPro" id="IPR001853">
    <property type="entry name" value="DSBA-like_thioredoxin_dom"/>
</dbReference>
<proteinExistence type="predicted"/>
<dbReference type="InterPro" id="IPR036249">
    <property type="entry name" value="Thioredoxin-like_sf"/>
</dbReference>
<dbReference type="OrthoDB" id="9799122at2"/>
<dbReference type="AlphaFoldDB" id="A0A4Y9EPM6"/>
<dbReference type="Gene3D" id="3.40.30.10">
    <property type="entry name" value="Glutaredoxin"/>
    <property type="match status" value="1"/>
</dbReference>
<dbReference type="CDD" id="cd03024">
    <property type="entry name" value="DsbA_FrnE"/>
    <property type="match status" value="1"/>
</dbReference>
<dbReference type="SUPFAM" id="SSF52833">
    <property type="entry name" value="Thioredoxin-like"/>
    <property type="match status" value="1"/>
</dbReference>
<dbReference type="PANTHER" id="PTHR13887">
    <property type="entry name" value="GLUTATHIONE S-TRANSFERASE KAPPA"/>
    <property type="match status" value="1"/>
</dbReference>
<dbReference type="Pfam" id="PF01323">
    <property type="entry name" value="DSBA"/>
    <property type="match status" value="1"/>
</dbReference>
<feature type="domain" description="DSBA-like thioredoxin" evidence="1">
    <location>
        <begin position="30"/>
        <end position="227"/>
    </location>
</feature>
<organism evidence="2 3">
    <name type="scientific">Glacieibacterium arshaanense</name>
    <dbReference type="NCBI Taxonomy" id="2511025"/>
    <lineage>
        <taxon>Bacteria</taxon>
        <taxon>Pseudomonadati</taxon>
        <taxon>Pseudomonadota</taxon>
        <taxon>Alphaproteobacteria</taxon>
        <taxon>Sphingomonadales</taxon>
        <taxon>Sphingosinicellaceae</taxon>
        <taxon>Glacieibacterium</taxon>
    </lineage>
</organism>
<evidence type="ECO:0000313" key="3">
    <source>
        <dbReference type="Proteomes" id="UP000297737"/>
    </source>
</evidence>
<evidence type="ECO:0000313" key="2">
    <source>
        <dbReference type="EMBL" id="TFU03299.1"/>
    </source>
</evidence>
<keyword evidence="3" id="KW-1185">Reference proteome</keyword>
<protein>
    <submittedName>
        <fullName evidence="2">DsbA family oxidoreductase</fullName>
    </submittedName>
</protein>
<sequence>MECRRCRTAGAAHRKLREELAMTPASAVTTVDMVSDFICPWCYIGMRNLDAALTAGQPVAWRWHPYFLNPGLPKGADRNAYMIAKFGSVERARELGKNVEAAAADAGLALDLSKVKHLPNTADAHRLMRWAAGAGVADAVARALFVAHFEAGADISDADVLVKIAEGAGMDGALVRDLLAGDADRTLIEDQAERARDSGITGVPSFVLNGKLLVVGAQPPAALASALEQSAQLASQ</sequence>
<dbReference type="PANTHER" id="PTHR13887:SF41">
    <property type="entry name" value="THIOREDOXIN SUPERFAMILY PROTEIN"/>
    <property type="match status" value="1"/>
</dbReference>
<gene>
    <name evidence="2" type="ORF">EUV02_08935</name>
</gene>
<evidence type="ECO:0000259" key="1">
    <source>
        <dbReference type="Pfam" id="PF01323"/>
    </source>
</evidence>
<reference evidence="2 3" key="1">
    <citation type="submission" date="2019-02" db="EMBL/GenBank/DDBJ databases">
        <title>Polymorphobacter sp. isolated from the lake at the Tibet of China.</title>
        <authorList>
            <person name="Li A."/>
        </authorList>
    </citation>
    <scope>NUCLEOTIDE SEQUENCE [LARGE SCALE GENOMIC DNA]</scope>
    <source>
        <strain evidence="2 3">DJ1R-1</strain>
    </source>
</reference>